<feature type="domain" description="Fibronectin type-III" evidence="5">
    <location>
        <begin position="499"/>
        <end position="589"/>
    </location>
</feature>
<dbReference type="CDD" id="cd00063">
    <property type="entry name" value="FN3"/>
    <property type="match status" value="1"/>
</dbReference>
<feature type="compositionally biased region" description="Polar residues" evidence="2">
    <location>
        <begin position="492"/>
        <end position="507"/>
    </location>
</feature>
<evidence type="ECO:0000313" key="6">
    <source>
        <dbReference type="EnsemblMetazoa" id="Aqu2.1.13952_001"/>
    </source>
</evidence>
<keyword evidence="3" id="KW-0812">Transmembrane</keyword>
<keyword evidence="4" id="KW-0732">Signal</keyword>
<feature type="transmembrane region" description="Helical" evidence="3">
    <location>
        <begin position="342"/>
        <end position="373"/>
    </location>
</feature>
<dbReference type="PANTHER" id="PTHR13817:SF73">
    <property type="entry name" value="FIBRONECTIN TYPE-III DOMAIN-CONTAINING PROTEIN"/>
    <property type="match status" value="1"/>
</dbReference>
<feature type="chain" id="PRO_5012033156" description="Fibronectin type-III domain-containing protein" evidence="4">
    <location>
        <begin position="22"/>
        <end position="629"/>
    </location>
</feature>
<protein>
    <recommendedName>
        <fullName evidence="5">Fibronectin type-III domain-containing protein</fullName>
    </recommendedName>
</protein>
<feature type="domain" description="Fibronectin type-III" evidence="5">
    <location>
        <begin position="234"/>
        <end position="333"/>
    </location>
</feature>
<feature type="signal peptide" evidence="4">
    <location>
        <begin position="1"/>
        <end position="21"/>
    </location>
</feature>
<name>A0A1X7TH50_AMPQE</name>
<evidence type="ECO:0000256" key="2">
    <source>
        <dbReference type="SAM" id="MobiDB-lite"/>
    </source>
</evidence>
<keyword evidence="1" id="KW-0677">Repeat</keyword>
<keyword evidence="3" id="KW-0472">Membrane</keyword>
<accession>A0A1X7TH50</accession>
<dbReference type="PROSITE" id="PS50853">
    <property type="entry name" value="FN3"/>
    <property type="match status" value="2"/>
</dbReference>
<evidence type="ECO:0000256" key="3">
    <source>
        <dbReference type="SAM" id="Phobius"/>
    </source>
</evidence>
<dbReference type="Gene3D" id="2.60.40.10">
    <property type="entry name" value="Immunoglobulins"/>
    <property type="match status" value="2"/>
</dbReference>
<evidence type="ECO:0000259" key="5">
    <source>
        <dbReference type="PROSITE" id="PS50853"/>
    </source>
</evidence>
<keyword evidence="3" id="KW-1133">Transmembrane helix</keyword>
<dbReference type="EnsemblMetazoa" id="Aqu2.1.13952_001">
    <property type="protein sequence ID" value="Aqu2.1.13952_001"/>
    <property type="gene ID" value="Aqu2.1.13952"/>
</dbReference>
<dbReference type="InterPro" id="IPR036116">
    <property type="entry name" value="FN3_sf"/>
</dbReference>
<organism evidence="6">
    <name type="scientific">Amphimedon queenslandica</name>
    <name type="common">Sponge</name>
    <dbReference type="NCBI Taxonomy" id="400682"/>
    <lineage>
        <taxon>Eukaryota</taxon>
        <taxon>Metazoa</taxon>
        <taxon>Porifera</taxon>
        <taxon>Demospongiae</taxon>
        <taxon>Heteroscleromorpha</taxon>
        <taxon>Haplosclerida</taxon>
        <taxon>Niphatidae</taxon>
        <taxon>Amphimedon</taxon>
    </lineage>
</organism>
<dbReference type="AlphaFoldDB" id="A0A1X7TH50"/>
<proteinExistence type="predicted"/>
<dbReference type="SUPFAM" id="SSF49265">
    <property type="entry name" value="Fibronectin type III"/>
    <property type="match status" value="2"/>
</dbReference>
<dbReference type="PANTHER" id="PTHR13817">
    <property type="entry name" value="TITIN"/>
    <property type="match status" value="1"/>
</dbReference>
<dbReference type="Pfam" id="PF00041">
    <property type="entry name" value="fn3"/>
    <property type="match status" value="1"/>
</dbReference>
<sequence>MMKTELVSYLFLSYLTLLVSGTPQFITCPSSVCLSQPVTYECNSGANTLIWRVLDTNGGSVGTESYTGFEDDVGATGSIGSQFDTVLTVDGSFLVSNITFTPMLNISNYIVQCADPTGTLMNCSIVIADIPIVNMSDSFNYRIPPSEYVQVNWLLLSPNPCISHYIVMRTSSTDSVNFTTTTNEGLLRLPLPSLNDTLYTFGVLAVDTGGRSLHTPFNSVTFIPNVPGFVTDLMLTQVDYPTDINDTVNITVSWNPPPQLSQEPILLRYNVHYNVSDVPQNITVPLSLTRPYLRTLSGFTVGSEYTVGVAAVNSLGTGPTTSAIISISATPSASSPTNQASLLGAGAIAGIAVAIIVVILVLVISVIGIIYYIKKNKNKDKPSSFKFVTQKIHPRVKLLTARSSPHQRQIKAQGVEMKHSKKTMLQQELPGLYDVVWPPYFHKCCLQAPPKPEAISPEADNQVEHFAIQELEASHDAPAPPEGTKYPDLGHGSSSSGTPPETQRHQSSQVFSCDPFTLQCNPTITGHLLITDISTDDTDITISLPSPITDFVINGATPGSTYTVQVAASNPIGLGPFTTTAFEIYSMETSNFVTVSPTCTPTGHTITLIHNMKMRNDYLQVHIEKQKVC</sequence>
<evidence type="ECO:0000256" key="4">
    <source>
        <dbReference type="SAM" id="SignalP"/>
    </source>
</evidence>
<dbReference type="SMART" id="SM00060">
    <property type="entry name" value="FN3"/>
    <property type="match status" value="2"/>
</dbReference>
<evidence type="ECO:0000256" key="1">
    <source>
        <dbReference type="ARBA" id="ARBA00022737"/>
    </source>
</evidence>
<dbReference type="InParanoid" id="A0A1X7TH50"/>
<dbReference type="InterPro" id="IPR050964">
    <property type="entry name" value="Striated_Muscle_Regulatory"/>
</dbReference>
<reference evidence="6" key="1">
    <citation type="submission" date="2017-05" db="UniProtKB">
        <authorList>
            <consortium name="EnsemblMetazoa"/>
        </authorList>
    </citation>
    <scope>IDENTIFICATION</scope>
</reference>
<dbReference type="InterPro" id="IPR013783">
    <property type="entry name" value="Ig-like_fold"/>
</dbReference>
<dbReference type="InterPro" id="IPR003961">
    <property type="entry name" value="FN3_dom"/>
</dbReference>
<feature type="region of interest" description="Disordered" evidence="2">
    <location>
        <begin position="475"/>
        <end position="507"/>
    </location>
</feature>